<dbReference type="EMBL" id="JBJQND010000012">
    <property type="protein sequence ID" value="KAL3860665.1"/>
    <property type="molecule type" value="Genomic_DNA"/>
</dbReference>
<proteinExistence type="inferred from homology"/>
<organism evidence="9 10">
    <name type="scientific">Sinanodonta woodiana</name>
    <name type="common">Chinese pond mussel</name>
    <name type="synonym">Anodonta woodiana</name>
    <dbReference type="NCBI Taxonomy" id="1069815"/>
    <lineage>
        <taxon>Eukaryota</taxon>
        <taxon>Metazoa</taxon>
        <taxon>Spiralia</taxon>
        <taxon>Lophotrochozoa</taxon>
        <taxon>Mollusca</taxon>
        <taxon>Bivalvia</taxon>
        <taxon>Autobranchia</taxon>
        <taxon>Heteroconchia</taxon>
        <taxon>Palaeoheterodonta</taxon>
        <taxon>Unionida</taxon>
        <taxon>Unionoidea</taxon>
        <taxon>Unionidae</taxon>
        <taxon>Unioninae</taxon>
        <taxon>Sinanodonta</taxon>
    </lineage>
</organism>
<keyword evidence="4 6" id="KW-0371">Homeobox</keyword>
<evidence type="ECO:0000256" key="3">
    <source>
        <dbReference type="ARBA" id="ARBA00023125"/>
    </source>
</evidence>
<keyword evidence="5 6" id="KW-0539">Nucleus</keyword>
<accession>A0ABD3VJI7</accession>
<gene>
    <name evidence="9" type="ORF">ACJMK2_010759</name>
</gene>
<dbReference type="Gene3D" id="1.10.10.60">
    <property type="entry name" value="Homeodomain-like"/>
    <property type="match status" value="1"/>
</dbReference>
<reference evidence="9 10" key="1">
    <citation type="submission" date="2024-11" db="EMBL/GenBank/DDBJ databases">
        <title>Chromosome-level genome assembly of the freshwater bivalve Anodonta woodiana.</title>
        <authorList>
            <person name="Chen X."/>
        </authorList>
    </citation>
    <scope>NUCLEOTIDE SEQUENCE [LARGE SCALE GENOMIC DNA]</scope>
    <source>
        <strain evidence="9">MN2024</strain>
        <tissue evidence="9">Gills</tissue>
    </source>
</reference>
<dbReference type="AlphaFoldDB" id="A0ABD3VJI7"/>
<dbReference type="InterPro" id="IPR017970">
    <property type="entry name" value="Homeobox_CS"/>
</dbReference>
<evidence type="ECO:0000256" key="1">
    <source>
        <dbReference type="ARBA" id="ARBA00004123"/>
    </source>
</evidence>
<dbReference type="Proteomes" id="UP001634394">
    <property type="component" value="Unassembled WGS sequence"/>
</dbReference>
<dbReference type="PANTHER" id="PTHR11211:SF15">
    <property type="entry name" value="IROQUOIS-CLASS HOMEODOMAIN PROTEIN IRX-2"/>
    <property type="match status" value="1"/>
</dbReference>
<dbReference type="PROSITE" id="PS00027">
    <property type="entry name" value="HOMEOBOX_1"/>
    <property type="match status" value="1"/>
</dbReference>
<feature type="DNA-binding region" description="Homeobox" evidence="6">
    <location>
        <begin position="141"/>
        <end position="203"/>
    </location>
</feature>
<comment type="subcellular location">
    <subcellularLocation>
        <location evidence="1 6">Nucleus</location>
    </subcellularLocation>
</comment>
<feature type="compositionally biased region" description="Polar residues" evidence="7">
    <location>
        <begin position="388"/>
        <end position="399"/>
    </location>
</feature>
<evidence type="ECO:0000256" key="5">
    <source>
        <dbReference type="ARBA" id="ARBA00023242"/>
    </source>
</evidence>
<evidence type="ECO:0000313" key="9">
    <source>
        <dbReference type="EMBL" id="KAL3860665.1"/>
    </source>
</evidence>
<comment type="caution">
    <text evidence="9">The sequence shown here is derived from an EMBL/GenBank/DDBJ whole genome shotgun (WGS) entry which is preliminary data.</text>
</comment>
<dbReference type="GO" id="GO:0005634">
    <property type="term" value="C:nucleus"/>
    <property type="evidence" value="ECO:0007669"/>
    <property type="project" value="UniProtKB-SubCell"/>
</dbReference>
<dbReference type="Pfam" id="PF05920">
    <property type="entry name" value="Homeobox_KN"/>
    <property type="match status" value="1"/>
</dbReference>
<dbReference type="GO" id="GO:0003677">
    <property type="term" value="F:DNA binding"/>
    <property type="evidence" value="ECO:0007669"/>
    <property type="project" value="UniProtKB-UniRule"/>
</dbReference>
<keyword evidence="3 6" id="KW-0238">DNA-binding</keyword>
<dbReference type="SMART" id="SM00389">
    <property type="entry name" value="HOX"/>
    <property type="match status" value="1"/>
</dbReference>
<dbReference type="InterPro" id="IPR009057">
    <property type="entry name" value="Homeodomain-like_sf"/>
</dbReference>
<dbReference type="CDD" id="cd00086">
    <property type="entry name" value="homeodomain"/>
    <property type="match status" value="1"/>
</dbReference>
<dbReference type="FunFam" id="1.10.10.60:FF:000003">
    <property type="entry name" value="Iroquois-class homeobox protein IRX"/>
    <property type="match status" value="1"/>
</dbReference>
<evidence type="ECO:0000256" key="2">
    <source>
        <dbReference type="ARBA" id="ARBA00008446"/>
    </source>
</evidence>
<protein>
    <recommendedName>
        <fullName evidence="8">Homeobox domain-containing protein</fullName>
    </recommendedName>
</protein>
<name>A0ABD3VJI7_SINWO</name>
<dbReference type="InterPro" id="IPR008422">
    <property type="entry name" value="KN_HD"/>
</dbReference>
<evidence type="ECO:0000256" key="6">
    <source>
        <dbReference type="PROSITE-ProRule" id="PRU00108"/>
    </source>
</evidence>
<evidence type="ECO:0000256" key="7">
    <source>
        <dbReference type="SAM" id="MobiDB-lite"/>
    </source>
</evidence>
<keyword evidence="10" id="KW-1185">Reference proteome</keyword>
<sequence>MSFAPHFSIGGSCIVSPVPETANTGEHSFSPMGSQRCCEHGRVIVADSSSGLDVCACQMTMASQTYTSRVPSLPEAFYGSASSHLHLSAGLLGVEPSAFYPMKHLSRDRLKTASAGGPFYLSNLLATHPYGSFYPGLDLNNAARRKNATRETTNALKAWLYEHRKNPYPTKGEKIMLAIVTRMTLTQVSTWFANARRRLKKETKLGWSAKDGEDDNDCDGSEKEDGNGPGSRDSSLSRCSTPGEVDILKVSDVSGAEDQIKSINQQSSSEHLHRVDICANERRHVIHVKSSMDTLGQNIQPDSHVTSNNTFDSGDIVTQTSSSKTSIIGHVDPPICVATGTGTCRPKIWSISEIIGSKNDSPNTLIDGSENVFPSATSVESFSTSTVCADSCSQSGNRSQESEDDESNIA</sequence>
<feature type="region of interest" description="Disordered" evidence="7">
    <location>
        <begin position="208"/>
        <end position="241"/>
    </location>
</feature>
<dbReference type="PANTHER" id="PTHR11211">
    <property type="entry name" value="IROQUOIS-CLASS HOMEODOMAIN PROTEIN IRX"/>
    <property type="match status" value="1"/>
</dbReference>
<feature type="region of interest" description="Disordered" evidence="7">
    <location>
        <begin position="388"/>
        <end position="410"/>
    </location>
</feature>
<feature type="domain" description="Homeobox" evidence="8">
    <location>
        <begin position="139"/>
        <end position="202"/>
    </location>
</feature>
<dbReference type="InterPro" id="IPR001356">
    <property type="entry name" value="HD"/>
</dbReference>
<evidence type="ECO:0000256" key="4">
    <source>
        <dbReference type="ARBA" id="ARBA00023155"/>
    </source>
</evidence>
<comment type="similarity">
    <text evidence="2">Belongs to the TALE/IRO homeobox family.</text>
</comment>
<evidence type="ECO:0000259" key="8">
    <source>
        <dbReference type="PROSITE" id="PS50071"/>
    </source>
</evidence>
<dbReference type="PROSITE" id="PS50071">
    <property type="entry name" value="HOMEOBOX_2"/>
    <property type="match status" value="1"/>
</dbReference>
<dbReference type="SUPFAM" id="SSF46689">
    <property type="entry name" value="Homeodomain-like"/>
    <property type="match status" value="1"/>
</dbReference>
<evidence type="ECO:0000313" key="10">
    <source>
        <dbReference type="Proteomes" id="UP001634394"/>
    </source>
</evidence>